<dbReference type="RefSeq" id="WP_125120339.1">
    <property type="nucleotide sequence ID" value="NZ_AP019309.1"/>
</dbReference>
<evidence type="ECO:0000313" key="7">
    <source>
        <dbReference type="EMBL" id="BBH27635.1"/>
    </source>
</evidence>
<dbReference type="FunCoup" id="A0A3G9JGZ7">
    <property type="interactions" value="214"/>
</dbReference>
<evidence type="ECO:0000256" key="5">
    <source>
        <dbReference type="SAM" id="SignalP"/>
    </source>
</evidence>
<dbReference type="GO" id="GO:1904680">
    <property type="term" value="F:peptide transmembrane transporter activity"/>
    <property type="evidence" value="ECO:0007669"/>
    <property type="project" value="TreeGrafter"/>
</dbReference>
<organism evidence="7 8">
    <name type="scientific">Intestinibaculum porci</name>
    <dbReference type="NCBI Taxonomy" id="2487118"/>
    <lineage>
        <taxon>Bacteria</taxon>
        <taxon>Bacillati</taxon>
        <taxon>Bacillota</taxon>
        <taxon>Erysipelotrichia</taxon>
        <taxon>Erysipelotrichales</taxon>
        <taxon>Erysipelotrichaceae</taxon>
        <taxon>Intestinibaculum</taxon>
    </lineage>
</organism>
<dbReference type="PROSITE" id="PS51257">
    <property type="entry name" value="PROKAR_LIPOPROTEIN"/>
    <property type="match status" value="1"/>
</dbReference>
<dbReference type="EMBL" id="AP019309">
    <property type="protein sequence ID" value="BBH27635.1"/>
    <property type="molecule type" value="Genomic_DNA"/>
</dbReference>
<dbReference type="SUPFAM" id="SSF53850">
    <property type="entry name" value="Periplasmic binding protein-like II"/>
    <property type="match status" value="1"/>
</dbReference>
<name>A0A3G9JGZ7_9FIRM</name>
<evidence type="ECO:0000256" key="1">
    <source>
        <dbReference type="ARBA" id="ARBA00004193"/>
    </source>
</evidence>
<dbReference type="InterPro" id="IPR023765">
    <property type="entry name" value="SBP_5_CS"/>
</dbReference>
<reference evidence="7 8" key="1">
    <citation type="submission" date="2018-11" db="EMBL/GenBank/DDBJ databases">
        <title>Novel Erysipelotrichaceae bacterium isolated from small intestine of a swine.</title>
        <authorList>
            <person name="Kim J.S."/>
            <person name="Choe H."/>
            <person name="Lee Y.R."/>
            <person name="Kim K.M."/>
            <person name="Park D.S."/>
        </authorList>
    </citation>
    <scope>NUCLEOTIDE SEQUENCE [LARGE SCALE GENOMIC DNA]</scope>
    <source>
        <strain evidence="7 8">SG0102</strain>
    </source>
</reference>
<dbReference type="InParanoid" id="A0A3G9JGZ7"/>
<dbReference type="GO" id="GO:0043190">
    <property type="term" value="C:ATP-binding cassette (ABC) transporter complex"/>
    <property type="evidence" value="ECO:0007669"/>
    <property type="project" value="InterPro"/>
</dbReference>
<dbReference type="Proteomes" id="UP000268059">
    <property type="component" value="Chromosome"/>
</dbReference>
<dbReference type="Gene3D" id="3.10.105.10">
    <property type="entry name" value="Dipeptide-binding Protein, Domain 3"/>
    <property type="match status" value="1"/>
</dbReference>
<sequence length="544" mass="60815">MKKRNLTAIILSTAMLAGCGSSTSSSATKTYRFAADQDITTMDSAFATDPTSMNALHATNEGLMAVGKKGDTVAGLAKSYKLSKNRKVYTFTLRDNLKWTDPDGKTTPLKAQDFVYSWRRALGQASEYAYMFSSDGAGIKNADKLVELGTKATKKQLATLGISAPDDKTVKVTLERPCSYFLDIMTFSCFYPQSEKYITKWGKSFATDAKHLLTCGAFQATNWVKSSKITFKKNNNYYDKKDVKIDNLTMYLNQDPKTSAANFEAEKVDFATINSSLVDKYKSNKAYTQFAQGYVYYININFKKKLLANKNIRAALSYAINRKDFTSNVLKDGSQPIGGMVGRTIAYNPKTHEDFRKESGNYVAYDLKKAQSLFDKGLKELGMKSASLEILYGTDESPENTVAEYLQHAFSQLKGLKVDVKASTRQGRIQKQDASQYDIALQHWGPDYSDPTTYLNLGLSNNSNNRGKYNNPKFDAAMKAAQKESDAYKRWNDLLKAEKIEMKDYAFIPLFQKGAAALQNPKTSGLIYKMALSSPYTFTYVQVK</sequence>
<dbReference type="InterPro" id="IPR000914">
    <property type="entry name" value="SBP_5_dom"/>
</dbReference>
<feature type="domain" description="Solute-binding protein family 5" evidence="6">
    <location>
        <begin position="73"/>
        <end position="464"/>
    </location>
</feature>
<dbReference type="PIRSF" id="PIRSF002741">
    <property type="entry name" value="MppA"/>
    <property type="match status" value="1"/>
</dbReference>
<comment type="subcellular location">
    <subcellularLocation>
        <location evidence="1">Cell membrane</location>
        <topology evidence="1">Lipid-anchor</topology>
    </subcellularLocation>
</comment>
<dbReference type="CDD" id="cd08504">
    <property type="entry name" value="PBP2_OppA"/>
    <property type="match status" value="1"/>
</dbReference>
<evidence type="ECO:0000259" key="6">
    <source>
        <dbReference type="Pfam" id="PF00496"/>
    </source>
</evidence>
<dbReference type="AlphaFoldDB" id="A0A3G9JGZ7"/>
<feature type="signal peptide" evidence="5">
    <location>
        <begin position="1"/>
        <end position="26"/>
    </location>
</feature>
<comment type="similarity">
    <text evidence="2">Belongs to the bacterial solute-binding protein 5 family.</text>
</comment>
<dbReference type="PANTHER" id="PTHR30290:SF10">
    <property type="entry name" value="PERIPLASMIC OLIGOPEPTIDE-BINDING PROTEIN-RELATED"/>
    <property type="match status" value="1"/>
</dbReference>
<feature type="chain" id="PRO_5018257191" evidence="5">
    <location>
        <begin position="27"/>
        <end position="544"/>
    </location>
</feature>
<dbReference type="GO" id="GO:0042597">
    <property type="term" value="C:periplasmic space"/>
    <property type="evidence" value="ECO:0007669"/>
    <property type="project" value="UniProtKB-ARBA"/>
</dbReference>
<evidence type="ECO:0000256" key="3">
    <source>
        <dbReference type="ARBA" id="ARBA00022448"/>
    </source>
</evidence>
<dbReference type="Pfam" id="PF00496">
    <property type="entry name" value="SBP_bac_5"/>
    <property type="match status" value="1"/>
</dbReference>
<dbReference type="InterPro" id="IPR039424">
    <property type="entry name" value="SBP_5"/>
</dbReference>
<accession>A0A3G9JGZ7</accession>
<dbReference type="Gene3D" id="3.90.76.10">
    <property type="entry name" value="Dipeptide-binding Protein, Domain 1"/>
    <property type="match status" value="1"/>
</dbReference>
<gene>
    <name evidence="7" type="primary">oppA_3</name>
    <name evidence="7" type="ORF">SG0102_25690</name>
</gene>
<dbReference type="InterPro" id="IPR030678">
    <property type="entry name" value="Peptide/Ni-bd"/>
</dbReference>
<keyword evidence="8" id="KW-1185">Reference proteome</keyword>
<evidence type="ECO:0000313" key="8">
    <source>
        <dbReference type="Proteomes" id="UP000268059"/>
    </source>
</evidence>
<dbReference type="GO" id="GO:0015833">
    <property type="term" value="P:peptide transport"/>
    <property type="evidence" value="ECO:0007669"/>
    <property type="project" value="TreeGrafter"/>
</dbReference>
<dbReference type="KEGG" id="ebm:SG0102_25690"/>
<protein>
    <submittedName>
        <fullName evidence="7">Peptide ABC transporter substrate-binding protein</fullName>
    </submittedName>
</protein>
<keyword evidence="4 5" id="KW-0732">Signal</keyword>
<evidence type="ECO:0000256" key="2">
    <source>
        <dbReference type="ARBA" id="ARBA00005695"/>
    </source>
</evidence>
<dbReference type="PANTHER" id="PTHR30290">
    <property type="entry name" value="PERIPLASMIC BINDING COMPONENT OF ABC TRANSPORTER"/>
    <property type="match status" value="1"/>
</dbReference>
<dbReference type="Gene3D" id="3.40.190.10">
    <property type="entry name" value="Periplasmic binding protein-like II"/>
    <property type="match status" value="1"/>
</dbReference>
<evidence type="ECO:0000256" key="4">
    <source>
        <dbReference type="ARBA" id="ARBA00022729"/>
    </source>
</evidence>
<dbReference type="OrthoDB" id="9801912at2"/>
<dbReference type="FunFam" id="3.10.105.10:FF:000001">
    <property type="entry name" value="Oligopeptide ABC transporter, oligopeptide-binding protein"/>
    <property type="match status" value="1"/>
</dbReference>
<dbReference type="PROSITE" id="PS01040">
    <property type="entry name" value="SBP_BACTERIAL_5"/>
    <property type="match status" value="1"/>
</dbReference>
<proteinExistence type="inferred from homology"/>
<keyword evidence="3" id="KW-0813">Transport</keyword>